<name>A0ABQ6RK91_9GAMM</name>
<proteinExistence type="predicted"/>
<gene>
    <name evidence="1" type="ORF">EU509_06035</name>
</gene>
<accession>A0ABQ6RK91</accession>
<sequence length="140" mass="15979">MSRIVSKDLYTVVSPKELWKVYKNDVWRCGRSSHAGLDKLRLGKDLDYAIDPFIPNNALIIPNQKFGISFADSLDKLRKQPVSGRAWRLGVGKQLPEGLCFNFLQKDHPLLNVSRPMTAEDLILRLDKLSKLMINTNEKV</sequence>
<dbReference type="RefSeq" id="WP_149605282.1">
    <property type="nucleotide sequence ID" value="NZ_SEUJ01000061.1"/>
</dbReference>
<dbReference type="EMBL" id="SEUJ01000061">
    <property type="protein sequence ID" value="KAA1160322.1"/>
    <property type="molecule type" value="Genomic_DNA"/>
</dbReference>
<evidence type="ECO:0000313" key="2">
    <source>
        <dbReference type="Proteomes" id="UP000322915"/>
    </source>
</evidence>
<protein>
    <submittedName>
        <fullName evidence="1">Uncharacterized protein</fullName>
    </submittedName>
</protein>
<reference evidence="1 2" key="1">
    <citation type="submission" date="2019-01" db="EMBL/GenBank/DDBJ databases">
        <title>Genome sequences of marine Pseudoalteromonas species.</title>
        <authorList>
            <person name="Boraston A.B."/>
            <person name="Hehemann J.-H."/>
            <person name="Vickers C.J."/>
            <person name="Salama-Alber O."/>
            <person name="Abe K."/>
            <person name="Hettle A.J."/>
        </authorList>
    </citation>
    <scope>NUCLEOTIDE SEQUENCE [LARGE SCALE GENOMIC DNA]</scope>
    <source>
        <strain evidence="1 2">PS47</strain>
    </source>
</reference>
<comment type="caution">
    <text evidence="1">The sequence shown here is derived from an EMBL/GenBank/DDBJ whole genome shotgun (WGS) entry which is preliminary data.</text>
</comment>
<evidence type="ECO:0000313" key="1">
    <source>
        <dbReference type="EMBL" id="KAA1160322.1"/>
    </source>
</evidence>
<keyword evidence="2" id="KW-1185">Reference proteome</keyword>
<organism evidence="1 2">
    <name type="scientific">Pseudoalteromonas fuliginea</name>
    <dbReference type="NCBI Taxonomy" id="1872678"/>
    <lineage>
        <taxon>Bacteria</taxon>
        <taxon>Pseudomonadati</taxon>
        <taxon>Pseudomonadota</taxon>
        <taxon>Gammaproteobacteria</taxon>
        <taxon>Alteromonadales</taxon>
        <taxon>Pseudoalteromonadaceae</taxon>
        <taxon>Pseudoalteromonas</taxon>
    </lineage>
</organism>
<dbReference type="Proteomes" id="UP000322915">
    <property type="component" value="Unassembled WGS sequence"/>
</dbReference>